<dbReference type="EMBL" id="GL439408">
    <property type="protein sequence ID" value="EFN67373.1"/>
    <property type="molecule type" value="Genomic_DNA"/>
</dbReference>
<sequence>MLKDKTRWEASRRDKQRLTETEQKDRQEKKEGESESRRKEQERKREATEDDTIGEKRKYVEGWKENREGLSRSTFWWGVKVVGRDVERREIGEKEKEGENERAKDAKRRRNEGDEEGAEERVGTQSHKRVDGGRGWPQ</sequence>
<feature type="region of interest" description="Disordered" evidence="1">
    <location>
        <begin position="87"/>
        <end position="138"/>
    </location>
</feature>
<dbReference type="AlphaFoldDB" id="E2AGW0"/>
<reference evidence="2 3" key="1">
    <citation type="journal article" date="2010" name="Science">
        <title>Genomic comparison of the ants Camponotus floridanus and Harpegnathos saltator.</title>
        <authorList>
            <person name="Bonasio R."/>
            <person name="Zhang G."/>
            <person name="Ye C."/>
            <person name="Mutti N.S."/>
            <person name="Fang X."/>
            <person name="Qin N."/>
            <person name="Donahue G."/>
            <person name="Yang P."/>
            <person name="Li Q."/>
            <person name="Li C."/>
            <person name="Zhang P."/>
            <person name="Huang Z."/>
            <person name="Berger S.L."/>
            <person name="Reinberg D."/>
            <person name="Wang J."/>
            <person name="Liebig J."/>
        </authorList>
    </citation>
    <scope>NUCLEOTIDE SEQUENCE [LARGE SCALE GENOMIC DNA]</scope>
    <source>
        <strain evidence="3">C129</strain>
    </source>
</reference>
<organism evidence="3">
    <name type="scientific">Camponotus floridanus</name>
    <name type="common">Florida carpenter ant</name>
    <dbReference type="NCBI Taxonomy" id="104421"/>
    <lineage>
        <taxon>Eukaryota</taxon>
        <taxon>Metazoa</taxon>
        <taxon>Ecdysozoa</taxon>
        <taxon>Arthropoda</taxon>
        <taxon>Hexapoda</taxon>
        <taxon>Insecta</taxon>
        <taxon>Pterygota</taxon>
        <taxon>Neoptera</taxon>
        <taxon>Endopterygota</taxon>
        <taxon>Hymenoptera</taxon>
        <taxon>Apocrita</taxon>
        <taxon>Aculeata</taxon>
        <taxon>Formicoidea</taxon>
        <taxon>Formicidae</taxon>
        <taxon>Formicinae</taxon>
        <taxon>Camponotus</taxon>
    </lineage>
</organism>
<evidence type="ECO:0000256" key="1">
    <source>
        <dbReference type="SAM" id="MobiDB-lite"/>
    </source>
</evidence>
<evidence type="ECO:0000313" key="3">
    <source>
        <dbReference type="Proteomes" id="UP000000311"/>
    </source>
</evidence>
<dbReference type="Proteomes" id="UP000000311">
    <property type="component" value="Unassembled WGS sequence"/>
</dbReference>
<feature type="compositionally biased region" description="Basic and acidic residues" evidence="1">
    <location>
        <begin position="87"/>
        <end position="104"/>
    </location>
</feature>
<protein>
    <submittedName>
        <fullName evidence="2">Uncharacterized protein</fullName>
    </submittedName>
</protein>
<evidence type="ECO:0000313" key="2">
    <source>
        <dbReference type="EMBL" id="EFN67373.1"/>
    </source>
</evidence>
<dbReference type="InParanoid" id="E2AGW0"/>
<accession>E2AGW0</accession>
<name>E2AGW0_CAMFO</name>
<gene>
    <name evidence="2" type="ORF">EAG_04835</name>
</gene>
<feature type="region of interest" description="Disordered" evidence="1">
    <location>
        <begin position="1"/>
        <end position="64"/>
    </location>
</feature>
<proteinExistence type="predicted"/>
<dbReference type="OMA" id="GWKENRE"/>
<keyword evidence="3" id="KW-1185">Reference proteome</keyword>